<protein>
    <submittedName>
        <fullName evidence="2">Uncharacterized protein</fullName>
    </submittedName>
</protein>
<keyword evidence="1" id="KW-1133">Transmembrane helix</keyword>
<comment type="caution">
    <text evidence="2">The sequence shown here is derived from an EMBL/GenBank/DDBJ whole genome shotgun (WGS) entry which is preliminary data.</text>
</comment>
<dbReference type="Proteomes" id="UP000632222">
    <property type="component" value="Unassembled WGS sequence"/>
</dbReference>
<dbReference type="RefSeq" id="WP_189006248.1">
    <property type="nucleotide sequence ID" value="NZ_BMOD01000022.1"/>
</dbReference>
<keyword evidence="3" id="KW-1185">Reference proteome</keyword>
<reference evidence="3" key="1">
    <citation type="journal article" date="2019" name="Int. J. Syst. Evol. Microbiol.">
        <title>The Global Catalogue of Microorganisms (GCM) 10K type strain sequencing project: providing services to taxonomists for standard genome sequencing and annotation.</title>
        <authorList>
            <consortium name="The Broad Institute Genomics Platform"/>
            <consortium name="The Broad Institute Genome Sequencing Center for Infectious Disease"/>
            <person name="Wu L."/>
            <person name="Ma J."/>
        </authorList>
    </citation>
    <scope>NUCLEOTIDE SEQUENCE [LARGE SCALE GENOMIC DNA]</scope>
    <source>
        <strain evidence="3">JCM 14370</strain>
    </source>
</reference>
<keyword evidence="1" id="KW-0812">Transmembrane</keyword>
<feature type="transmembrane region" description="Helical" evidence="1">
    <location>
        <begin position="40"/>
        <end position="59"/>
    </location>
</feature>
<feature type="transmembrane region" description="Helical" evidence="1">
    <location>
        <begin position="71"/>
        <end position="91"/>
    </location>
</feature>
<sequence length="129" mass="14402">MMQALRFALLCAVLGAFAAWLGMMWFPTQAGFIASRSARQLVLWTAAAVPGLLGGLWHLSGERKSSPLEGMLLALLGVFLVGMVSLLFWWGPQPYTLQTGWMLSWDMLQKTWWVLLPVGLGLHFLKRVL</sequence>
<dbReference type="EMBL" id="BMOD01000022">
    <property type="protein sequence ID" value="GGJ51059.1"/>
    <property type="molecule type" value="Genomic_DNA"/>
</dbReference>
<accession>A0ABQ2DA74</accession>
<keyword evidence="1" id="KW-0472">Membrane</keyword>
<name>A0ABQ2DA74_9DEIO</name>
<proteinExistence type="predicted"/>
<gene>
    <name evidence="2" type="ORF">GCM10008938_41330</name>
</gene>
<evidence type="ECO:0000256" key="1">
    <source>
        <dbReference type="SAM" id="Phobius"/>
    </source>
</evidence>
<evidence type="ECO:0000313" key="3">
    <source>
        <dbReference type="Proteomes" id="UP000632222"/>
    </source>
</evidence>
<organism evidence="2 3">
    <name type="scientific">Deinococcus roseus</name>
    <dbReference type="NCBI Taxonomy" id="392414"/>
    <lineage>
        <taxon>Bacteria</taxon>
        <taxon>Thermotogati</taxon>
        <taxon>Deinococcota</taxon>
        <taxon>Deinococci</taxon>
        <taxon>Deinococcales</taxon>
        <taxon>Deinococcaceae</taxon>
        <taxon>Deinococcus</taxon>
    </lineage>
</organism>
<evidence type="ECO:0000313" key="2">
    <source>
        <dbReference type="EMBL" id="GGJ51059.1"/>
    </source>
</evidence>
<feature type="transmembrane region" description="Helical" evidence="1">
    <location>
        <begin position="111"/>
        <end position="128"/>
    </location>
</feature>